<feature type="compositionally biased region" description="Basic and acidic residues" evidence="1">
    <location>
        <begin position="445"/>
        <end position="454"/>
    </location>
</feature>
<feature type="compositionally biased region" description="Polar residues" evidence="1">
    <location>
        <begin position="219"/>
        <end position="230"/>
    </location>
</feature>
<name>A0A8T0DWT9_9TREM</name>
<accession>A0A8T0DWT9</accession>
<evidence type="ECO:0000259" key="2">
    <source>
        <dbReference type="Pfam" id="PF25121"/>
    </source>
</evidence>
<feature type="compositionally biased region" description="Basic residues" evidence="1">
    <location>
        <begin position="17"/>
        <end position="27"/>
    </location>
</feature>
<feature type="region of interest" description="Disordered" evidence="1">
    <location>
        <begin position="200"/>
        <end position="241"/>
    </location>
</feature>
<dbReference type="PANTHER" id="PTHR12202:SF0">
    <property type="entry name" value="ESF1 HOMOLOG"/>
    <property type="match status" value="1"/>
</dbReference>
<dbReference type="AlphaFoldDB" id="A0A8T0DWT9"/>
<organism evidence="3 4">
    <name type="scientific">Paragonimus westermani</name>
    <dbReference type="NCBI Taxonomy" id="34504"/>
    <lineage>
        <taxon>Eukaryota</taxon>
        <taxon>Metazoa</taxon>
        <taxon>Spiralia</taxon>
        <taxon>Lophotrochozoa</taxon>
        <taxon>Platyhelminthes</taxon>
        <taxon>Trematoda</taxon>
        <taxon>Digenea</taxon>
        <taxon>Plagiorchiida</taxon>
        <taxon>Troglotremata</taxon>
        <taxon>Troglotrematidae</taxon>
        <taxon>Paragonimus</taxon>
    </lineage>
</organism>
<feature type="compositionally biased region" description="Basic and acidic residues" evidence="1">
    <location>
        <begin position="535"/>
        <end position="545"/>
    </location>
</feature>
<dbReference type="OrthoDB" id="431825at2759"/>
<dbReference type="PANTHER" id="PTHR12202">
    <property type="entry name" value="ESF1 HOMOLOG"/>
    <property type="match status" value="1"/>
</dbReference>
<feature type="compositionally biased region" description="Polar residues" evidence="1">
    <location>
        <begin position="96"/>
        <end position="110"/>
    </location>
</feature>
<dbReference type="GO" id="GO:0003723">
    <property type="term" value="F:RNA binding"/>
    <property type="evidence" value="ECO:0007669"/>
    <property type="project" value="TreeGrafter"/>
</dbReference>
<evidence type="ECO:0000313" key="3">
    <source>
        <dbReference type="EMBL" id="KAF8571167.1"/>
    </source>
</evidence>
<protein>
    <submittedName>
        <fullName evidence="3">Ehrlichia chaffeensis immunodominant surface protein</fullName>
    </submittedName>
</protein>
<feature type="region of interest" description="Disordered" evidence="1">
    <location>
        <begin position="521"/>
        <end position="563"/>
    </location>
</feature>
<feature type="region of interest" description="Disordered" evidence="1">
    <location>
        <begin position="398"/>
        <end position="469"/>
    </location>
</feature>
<reference evidence="3 4" key="1">
    <citation type="submission" date="2019-07" db="EMBL/GenBank/DDBJ databases">
        <title>Annotation for the trematode Paragonimus westermani.</title>
        <authorList>
            <person name="Choi Y.-J."/>
        </authorList>
    </citation>
    <scope>NUCLEOTIDE SEQUENCE [LARGE SCALE GENOMIC DNA]</scope>
    <source>
        <strain evidence="3">180907_Pwestermani</strain>
    </source>
</reference>
<feature type="compositionally biased region" description="Basic and acidic residues" evidence="1">
    <location>
        <begin position="67"/>
        <end position="78"/>
    </location>
</feature>
<feature type="domain" description="ESF1 RRM" evidence="2">
    <location>
        <begin position="145"/>
        <end position="319"/>
    </location>
</feature>
<sequence length="646" mass="73229">MTGEDLQKIASDPKFAPNKRKPIKKSRSVGQLFEDVDQEVTFKDKRGRPWLKNPKAYARAKVANELKKKTEQATEVHSQESSAEDVDSDVSEAVSTKSSDVSMHSLSSAISDEEDVNPMAAIADLCDADWQELTKDAVPTTTIGRRLALLHFDWDNAKAENIYMVLESFLPARGHIERVTIYPSGFGIKRLAEEAIKGPPELVDNLSDEEQEEKEPVNSPKTTKTVPQTDSTKHEQDMPLNPVEVDDKAGWRKASVSMKRRIRQYQLARLKYFYAIIEFDSSETAETVYDACDGLEYESSGCRFDLRFVNDDEVFSVPPEHAHLVSECREINKAKYAPRSFETAALHSTRIGISWDKTSDERIDWLRDQFKPEADPQITLTEDRQKLEKYLALSSSGASTAASSDVDEPPPAPTVPRIRRHRPKKLPPAELRAALLGVAPSDSTLDVKEDDDRPNQTCDPSDTVDNDDEEEVFDINEADIPTSNDQSTVEDYDLGPVEKKASKTMTEFNKDRKVRRMILPEAIDDVGDSSDGVESSEHHDVQKRREEKKRKRRESQKNKMLSKKRKVLERLEKQATLWPILDGTDSQTKYDDRFDAFLTDPAFQISQAHPNYKEAAEFLRYMRQRKVLLATLQRSAASTESEMPVN</sequence>
<comment type="caution">
    <text evidence="3">The sequence shown here is derived from an EMBL/GenBank/DDBJ whole genome shotgun (WGS) entry which is preliminary data.</text>
</comment>
<keyword evidence="4" id="KW-1185">Reference proteome</keyword>
<feature type="compositionally biased region" description="Basic residues" evidence="1">
    <location>
        <begin position="546"/>
        <end position="563"/>
    </location>
</feature>
<proteinExistence type="predicted"/>
<dbReference type="EMBL" id="JTDF01000674">
    <property type="protein sequence ID" value="KAF8571167.1"/>
    <property type="molecule type" value="Genomic_DNA"/>
</dbReference>
<feature type="region of interest" description="Disordered" evidence="1">
    <location>
        <begin position="1"/>
        <end position="29"/>
    </location>
</feature>
<feature type="region of interest" description="Disordered" evidence="1">
    <location>
        <begin position="67"/>
        <end position="112"/>
    </location>
</feature>
<dbReference type="Proteomes" id="UP000699462">
    <property type="component" value="Unassembled WGS sequence"/>
</dbReference>
<dbReference type="InterPro" id="IPR039754">
    <property type="entry name" value="Esf1"/>
</dbReference>
<dbReference type="GO" id="GO:0006364">
    <property type="term" value="P:rRNA processing"/>
    <property type="evidence" value="ECO:0007669"/>
    <property type="project" value="InterPro"/>
</dbReference>
<evidence type="ECO:0000313" key="4">
    <source>
        <dbReference type="Proteomes" id="UP000699462"/>
    </source>
</evidence>
<dbReference type="Pfam" id="PF25121">
    <property type="entry name" value="RRM_ESF1"/>
    <property type="match status" value="1"/>
</dbReference>
<dbReference type="InterPro" id="IPR056750">
    <property type="entry name" value="RRM_ESF1"/>
</dbReference>
<evidence type="ECO:0000256" key="1">
    <source>
        <dbReference type="SAM" id="MobiDB-lite"/>
    </source>
</evidence>
<gene>
    <name evidence="3" type="ORF">P879_05203</name>
</gene>